<organism evidence="3 4">
    <name type="scientific">Brevundimonas subvibrioides (strain ATCC 15264 / DSM 4735 / LMG 14903 / NBRC 16000 / CB 81)</name>
    <name type="common">Caulobacter subvibrioides</name>
    <dbReference type="NCBI Taxonomy" id="633149"/>
    <lineage>
        <taxon>Bacteria</taxon>
        <taxon>Pseudomonadati</taxon>
        <taxon>Pseudomonadota</taxon>
        <taxon>Alphaproteobacteria</taxon>
        <taxon>Caulobacterales</taxon>
        <taxon>Caulobacteraceae</taxon>
        <taxon>Brevundimonas</taxon>
    </lineage>
</organism>
<feature type="compositionally biased region" description="Basic and acidic residues" evidence="1">
    <location>
        <begin position="185"/>
        <end position="204"/>
    </location>
</feature>
<dbReference type="Pfam" id="PF13202">
    <property type="entry name" value="EF-hand_5"/>
    <property type="match status" value="3"/>
</dbReference>
<evidence type="ECO:0000313" key="3">
    <source>
        <dbReference type="EMBL" id="ADL00598.1"/>
    </source>
</evidence>
<feature type="compositionally biased region" description="Basic and acidic residues" evidence="1">
    <location>
        <begin position="148"/>
        <end position="158"/>
    </location>
</feature>
<dbReference type="RefSeq" id="WP_013268701.1">
    <property type="nucleotide sequence ID" value="NC_014375.1"/>
</dbReference>
<dbReference type="STRING" id="633149.Bresu_1286"/>
<gene>
    <name evidence="3" type="ordered locus">Bresu_1286</name>
</gene>
<evidence type="ECO:0000259" key="2">
    <source>
        <dbReference type="PROSITE" id="PS50222"/>
    </source>
</evidence>
<reference evidence="4" key="1">
    <citation type="journal article" date="2011" name="J. Bacteriol.">
        <title>Genome sequences of eight morphologically diverse alphaproteobacteria.</title>
        <authorList>
            <consortium name="US DOE Joint Genome Institute"/>
            <person name="Brown P.J."/>
            <person name="Kysela D.T."/>
            <person name="Buechlein A."/>
            <person name="Hemmerich C."/>
            <person name="Brun Y.V."/>
        </authorList>
    </citation>
    <scope>NUCLEOTIDE SEQUENCE [LARGE SCALE GENOMIC DNA]</scope>
    <source>
        <strain evidence="4">ATCC 15264 / DSM 4735 / LMG 14903 / NBRC 16000 / CB 81</strain>
    </source>
</reference>
<dbReference type="AlphaFoldDB" id="D9QFN4"/>
<dbReference type="PROSITE" id="PS50222">
    <property type="entry name" value="EF_HAND_2"/>
    <property type="match status" value="1"/>
</dbReference>
<evidence type="ECO:0000256" key="1">
    <source>
        <dbReference type="SAM" id="MobiDB-lite"/>
    </source>
</evidence>
<dbReference type="InterPro" id="IPR011992">
    <property type="entry name" value="EF-hand-dom_pair"/>
</dbReference>
<protein>
    <recommendedName>
        <fullName evidence="2">EF-hand domain-containing protein</fullName>
    </recommendedName>
</protein>
<dbReference type="SUPFAM" id="SSF47473">
    <property type="entry name" value="EF-hand"/>
    <property type="match status" value="1"/>
</dbReference>
<feature type="region of interest" description="Disordered" evidence="1">
    <location>
        <begin position="131"/>
        <end position="216"/>
    </location>
</feature>
<keyword evidence="4" id="KW-1185">Reference proteome</keyword>
<name>D9QFN4_BRESC</name>
<evidence type="ECO:0000313" key="4">
    <source>
        <dbReference type="Proteomes" id="UP000002696"/>
    </source>
</evidence>
<dbReference type="GO" id="GO:0005509">
    <property type="term" value="F:calcium ion binding"/>
    <property type="evidence" value="ECO:0007669"/>
    <property type="project" value="InterPro"/>
</dbReference>
<dbReference type="eggNOG" id="COG5126">
    <property type="taxonomic scope" value="Bacteria"/>
</dbReference>
<dbReference type="Gene3D" id="1.10.238.10">
    <property type="entry name" value="EF-hand"/>
    <property type="match status" value="2"/>
</dbReference>
<dbReference type="Proteomes" id="UP000002696">
    <property type="component" value="Chromosome"/>
</dbReference>
<feature type="compositionally biased region" description="Pro residues" evidence="1">
    <location>
        <begin position="205"/>
        <end position="216"/>
    </location>
</feature>
<dbReference type="PROSITE" id="PS00018">
    <property type="entry name" value="EF_HAND_1"/>
    <property type="match status" value="2"/>
</dbReference>
<dbReference type="InterPro" id="IPR002048">
    <property type="entry name" value="EF_hand_dom"/>
</dbReference>
<proteinExistence type="predicted"/>
<dbReference type="InterPro" id="IPR018247">
    <property type="entry name" value="EF_Hand_1_Ca_BS"/>
</dbReference>
<dbReference type="EMBL" id="CP002102">
    <property type="protein sequence ID" value="ADL00598.1"/>
    <property type="molecule type" value="Genomic_DNA"/>
</dbReference>
<dbReference type="KEGG" id="bsb:Bresu_1286"/>
<dbReference type="HOGENOM" id="CLU_1275676_0_0_5"/>
<accession>D9QFN4</accession>
<feature type="domain" description="EF-hand" evidence="2">
    <location>
        <begin position="59"/>
        <end position="94"/>
    </location>
</feature>
<sequence>MTIAAIALVAALSGIPVLHQDAPRTETRADVRIVTLGGPEGHGPGRLDADSDGVVTREEFSAPMATAFDRLDADRDGRLTTEELAAGPGEEGPDGPGVHVMTMRGPGGPGGGPMVFRGGREGDDARVFMFRREGGPEGGPPPGPGGPGERRIEIRRFGGPDGHGSMDANNDGKVSEDEFLAPMREAFRSMDEDRDGALDDRQEPHGPPPPPPAPAN</sequence>
<dbReference type="InParanoid" id="D9QFN4"/>